<dbReference type="OrthoDB" id="1429915at2759"/>
<evidence type="ECO:0000313" key="2">
    <source>
        <dbReference type="EMBL" id="GAU12583.1"/>
    </source>
</evidence>
<protein>
    <submittedName>
        <fullName evidence="2">Uncharacterized protein</fullName>
    </submittedName>
</protein>
<reference evidence="3" key="1">
    <citation type="journal article" date="2017" name="Front. Plant Sci.">
        <title>Climate Clever Clovers: New Paradigm to Reduce the Environmental Footprint of Ruminants by Breeding Low Methanogenic Forages Utilizing Haplotype Variation.</title>
        <authorList>
            <person name="Kaur P."/>
            <person name="Appels R."/>
            <person name="Bayer P.E."/>
            <person name="Keeble-Gagnere G."/>
            <person name="Wang J."/>
            <person name="Hirakawa H."/>
            <person name="Shirasawa K."/>
            <person name="Vercoe P."/>
            <person name="Stefanova K."/>
            <person name="Durmic Z."/>
            <person name="Nichols P."/>
            <person name="Revell C."/>
            <person name="Isobe S.N."/>
            <person name="Edwards D."/>
            <person name="Erskine W."/>
        </authorList>
    </citation>
    <scope>NUCLEOTIDE SEQUENCE [LARGE SCALE GENOMIC DNA]</scope>
    <source>
        <strain evidence="3">cv. Daliak</strain>
    </source>
</reference>
<evidence type="ECO:0000313" key="3">
    <source>
        <dbReference type="Proteomes" id="UP000242715"/>
    </source>
</evidence>
<dbReference type="EMBL" id="DF973124">
    <property type="protein sequence ID" value="GAU12583.1"/>
    <property type="molecule type" value="Genomic_DNA"/>
</dbReference>
<gene>
    <name evidence="2" type="ORF">TSUD_131930</name>
</gene>
<dbReference type="AlphaFoldDB" id="A0A2Z6M259"/>
<dbReference type="Proteomes" id="UP000242715">
    <property type="component" value="Unassembled WGS sequence"/>
</dbReference>
<sequence>MDTIEEHELANNQSATIQNFTQDIDKFSLLDDAILSTPNVSASAENDISPSSQKTPAKRTAGKQPPADEINCESQASSTRAGKLIKKEKI</sequence>
<evidence type="ECO:0000256" key="1">
    <source>
        <dbReference type="SAM" id="MobiDB-lite"/>
    </source>
</evidence>
<feature type="region of interest" description="Disordered" evidence="1">
    <location>
        <begin position="39"/>
        <end position="90"/>
    </location>
</feature>
<name>A0A2Z6M259_TRISU</name>
<accession>A0A2Z6M259</accession>
<feature type="compositionally biased region" description="Polar residues" evidence="1">
    <location>
        <begin position="39"/>
        <end position="55"/>
    </location>
</feature>
<organism evidence="2 3">
    <name type="scientific">Trifolium subterraneum</name>
    <name type="common">Subterranean clover</name>
    <dbReference type="NCBI Taxonomy" id="3900"/>
    <lineage>
        <taxon>Eukaryota</taxon>
        <taxon>Viridiplantae</taxon>
        <taxon>Streptophyta</taxon>
        <taxon>Embryophyta</taxon>
        <taxon>Tracheophyta</taxon>
        <taxon>Spermatophyta</taxon>
        <taxon>Magnoliopsida</taxon>
        <taxon>eudicotyledons</taxon>
        <taxon>Gunneridae</taxon>
        <taxon>Pentapetalae</taxon>
        <taxon>rosids</taxon>
        <taxon>fabids</taxon>
        <taxon>Fabales</taxon>
        <taxon>Fabaceae</taxon>
        <taxon>Papilionoideae</taxon>
        <taxon>50 kb inversion clade</taxon>
        <taxon>NPAAA clade</taxon>
        <taxon>Hologalegina</taxon>
        <taxon>IRL clade</taxon>
        <taxon>Trifolieae</taxon>
        <taxon>Trifolium</taxon>
    </lineage>
</organism>
<proteinExistence type="predicted"/>
<keyword evidence="3" id="KW-1185">Reference proteome</keyword>